<reference evidence="6" key="1">
    <citation type="journal article" date="2019" name="Int. J. Syst. Evol. Microbiol.">
        <title>The Global Catalogue of Microorganisms (GCM) 10K type strain sequencing project: providing services to taxonomists for standard genome sequencing and annotation.</title>
        <authorList>
            <consortium name="The Broad Institute Genomics Platform"/>
            <consortium name="The Broad Institute Genome Sequencing Center for Infectious Disease"/>
            <person name="Wu L."/>
            <person name="Ma J."/>
        </authorList>
    </citation>
    <scope>NUCLEOTIDE SEQUENCE [LARGE SCALE GENOMIC DNA]</scope>
    <source>
        <strain evidence="6">CCM 8749</strain>
    </source>
</reference>
<accession>A0ABW1IV47</accession>
<dbReference type="InterPro" id="IPR036388">
    <property type="entry name" value="WH-like_DNA-bd_sf"/>
</dbReference>
<dbReference type="Pfam" id="PF00196">
    <property type="entry name" value="GerE"/>
    <property type="match status" value="1"/>
</dbReference>
<dbReference type="Gene3D" id="1.10.10.10">
    <property type="entry name" value="Winged helix-like DNA-binding domain superfamily/Winged helix DNA-binding domain"/>
    <property type="match status" value="1"/>
</dbReference>
<protein>
    <submittedName>
        <fullName evidence="5">LuxR C-terminal-related transcriptional regulator</fullName>
    </submittedName>
</protein>
<dbReference type="SUPFAM" id="SSF46894">
    <property type="entry name" value="C-terminal effector domain of the bipartite response regulators"/>
    <property type="match status" value="1"/>
</dbReference>
<keyword evidence="3" id="KW-0804">Transcription</keyword>
<dbReference type="InterPro" id="IPR029016">
    <property type="entry name" value="GAF-like_dom_sf"/>
</dbReference>
<comment type="caution">
    <text evidence="5">The sequence shown here is derived from an EMBL/GenBank/DDBJ whole genome shotgun (WGS) entry which is preliminary data.</text>
</comment>
<sequence>MSVFTLNPYIYNKYWIGLEDIAASHLDAWGETVMKNAIDPTSPLVPYRHPITLWETSIKRHRTLLRFVSQEISVFAPTILKPHFYMLTDTTGMMLRTYGNSVILEKLVSIGMLEGASFQLEHAGINAVAASIHTGHISVVRGEEHTLHIFSDWMCICGPITNGARIVGYLDFSMHKDEDASLAAAILYRIISDIEKRLQYFDDTMNARKHKLTQYSLTPREAEVAARWLANNTTAQIAADLFISEETVRTYIKKIYKKTGSNGKGAFLQKFLLS</sequence>
<name>A0ABW1IV47_9BACL</name>
<organism evidence="5 6">
    <name type="scientific">Marinicrinis lubricantis</name>
    <dbReference type="NCBI Taxonomy" id="2086470"/>
    <lineage>
        <taxon>Bacteria</taxon>
        <taxon>Bacillati</taxon>
        <taxon>Bacillota</taxon>
        <taxon>Bacilli</taxon>
        <taxon>Bacillales</taxon>
        <taxon>Paenibacillaceae</taxon>
    </lineage>
</organism>
<dbReference type="InterPro" id="IPR000792">
    <property type="entry name" value="Tscrpt_reg_LuxR_C"/>
</dbReference>
<evidence type="ECO:0000256" key="2">
    <source>
        <dbReference type="ARBA" id="ARBA00023125"/>
    </source>
</evidence>
<dbReference type="EMBL" id="JBHSQV010000185">
    <property type="protein sequence ID" value="MFC5988928.1"/>
    <property type="molecule type" value="Genomic_DNA"/>
</dbReference>
<dbReference type="Proteomes" id="UP001596250">
    <property type="component" value="Unassembled WGS sequence"/>
</dbReference>
<keyword evidence="1" id="KW-0805">Transcription regulation</keyword>
<evidence type="ECO:0000313" key="6">
    <source>
        <dbReference type="Proteomes" id="UP001596250"/>
    </source>
</evidence>
<evidence type="ECO:0000256" key="1">
    <source>
        <dbReference type="ARBA" id="ARBA00023015"/>
    </source>
</evidence>
<dbReference type="SMART" id="SM00421">
    <property type="entry name" value="HTH_LUXR"/>
    <property type="match status" value="1"/>
</dbReference>
<evidence type="ECO:0000259" key="4">
    <source>
        <dbReference type="PROSITE" id="PS50043"/>
    </source>
</evidence>
<proteinExistence type="predicted"/>
<gene>
    <name evidence="5" type="ORF">ACFPXP_21195</name>
</gene>
<dbReference type="RefSeq" id="WP_379896451.1">
    <property type="nucleotide sequence ID" value="NZ_CBCSCT010000060.1"/>
</dbReference>
<dbReference type="CDD" id="cd06170">
    <property type="entry name" value="LuxR_C_like"/>
    <property type="match status" value="1"/>
</dbReference>
<evidence type="ECO:0000313" key="5">
    <source>
        <dbReference type="EMBL" id="MFC5988928.1"/>
    </source>
</evidence>
<dbReference type="PANTHER" id="PTHR44688">
    <property type="entry name" value="DNA-BINDING TRANSCRIPTIONAL ACTIVATOR DEVR_DOSR"/>
    <property type="match status" value="1"/>
</dbReference>
<keyword evidence="6" id="KW-1185">Reference proteome</keyword>
<evidence type="ECO:0000256" key="3">
    <source>
        <dbReference type="ARBA" id="ARBA00023163"/>
    </source>
</evidence>
<dbReference type="InterPro" id="IPR016032">
    <property type="entry name" value="Sig_transdc_resp-reg_C-effctor"/>
</dbReference>
<dbReference type="PANTHER" id="PTHR44688:SF16">
    <property type="entry name" value="DNA-BINDING TRANSCRIPTIONAL ACTIVATOR DEVR_DOSR"/>
    <property type="match status" value="1"/>
</dbReference>
<dbReference type="Gene3D" id="3.30.450.40">
    <property type="match status" value="1"/>
</dbReference>
<feature type="domain" description="HTH luxR-type" evidence="4">
    <location>
        <begin position="210"/>
        <end position="274"/>
    </location>
</feature>
<keyword evidence="2" id="KW-0238">DNA-binding</keyword>
<dbReference type="PROSITE" id="PS50043">
    <property type="entry name" value="HTH_LUXR_2"/>
    <property type="match status" value="1"/>
</dbReference>
<dbReference type="PRINTS" id="PR00038">
    <property type="entry name" value="HTHLUXR"/>
</dbReference>